<name>A0A1D6L5B2_MAIZE</name>
<dbReference type="EMBL" id="CM007647">
    <property type="protein sequence ID" value="ONM09521.1"/>
    <property type="molecule type" value="Genomic_DNA"/>
</dbReference>
<dbReference type="AlphaFoldDB" id="A0A1D6L5B2"/>
<dbReference type="STRING" id="4577.A0A1D6L5B2"/>
<proteinExistence type="predicted"/>
<organism evidence="1">
    <name type="scientific">Zea mays</name>
    <name type="common">Maize</name>
    <dbReference type="NCBI Taxonomy" id="4577"/>
    <lineage>
        <taxon>Eukaryota</taxon>
        <taxon>Viridiplantae</taxon>
        <taxon>Streptophyta</taxon>
        <taxon>Embryophyta</taxon>
        <taxon>Tracheophyta</taxon>
        <taxon>Spermatophyta</taxon>
        <taxon>Magnoliopsida</taxon>
        <taxon>Liliopsida</taxon>
        <taxon>Poales</taxon>
        <taxon>Poaceae</taxon>
        <taxon>PACMAD clade</taxon>
        <taxon>Panicoideae</taxon>
        <taxon>Andropogonodae</taxon>
        <taxon>Andropogoneae</taxon>
        <taxon>Tripsacinae</taxon>
        <taxon>Zea</taxon>
    </lineage>
</organism>
<reference evidence="1" key="1">
    <citation type="submission" date="2015-12" db="EMBL/GenBank/DDBJ databases">
        <title>Update maize B73 reference genome by single molecule sequencing technologies.</title>
        <authorList>
            <consortium name="Maize Genome Sequencing Project"/>
            <person name="Ware D."/>
        </authorList>
    </citation>
    <scope>NUCLEOTIDE SEQUENCE [LARGE SCALE GENOMIC DNA]</scope>
    <source>
        <tissue evidence="1">Seedling</tissue>
    </source>
</reference>
<sequence>MSADPVAVVELPNRVPYGFHAFFVTEDQLARQAEGQ</sequence>
<gene>
    <name evidence="1" type="ORF">ZEAMMB73_Zm00001d034075</name>
</gene>
<evidence type="ECO:0000313" key="1">
    <source>
        <dbReference type="EMBL" id="ONM09521.1"/>
    </source>
</evidence>
<dbReference type="InParanoid" id="A0A1D6L5B2"/>
<accession>A0A1D6L5B2</accession>
<protein>
    <submittedName>
        <fullName evidence="1">Uncharacterized protein</fullName>
    </submittedName>
</protein>